<dbReference type="EMBL" id="CAJNYV010003044">
    <property type="protein sequence ID" value="CAF3529330.1"/>
    <property type="molecule type" value="Genomic_DNA"/>
</dbReference>
<comment type="caution">
    <text evidence="2">The sequence shown here is derived from an EMBL/GenBank/DDBJ whole genome shotgun (WGS) entry which is preliminary data.</text>
</comment>
<protein>
    <submittedName>
        <fullName evidence="2">Uncharacterized protein</fullName>
    </submittedName>
</protein>
<gene>
    <name evidence="1" type="ORF">KIK155_LOCUS17368</name>
    <name evidence="2" type="ORF">TOA249_LOCUS33021</name>
</gene>
<name>A0A821X6I3_9BILA</name>
<evidence type="ECO:0000313" key="1">
    <source>
        <dbReference type="EMBL" id="CAF3529330.1"/>
    </source>
</evidence>
<dbReference type="Proteomes" id="UP000663838">
    <property type="component" value="Unassembled WGS sequence"/>
</dbReference>
<accession>A0A821X6I3</accession>
<evidence type="ECO:0000313" key="2">
    <source>
        <dbReference type="EMBL" id="CAF4935332.1"/>
    </source>
</evidence>
<dbReference type="Proteomes" id="UP000663865">
    <property type="component" value="Unassembled WGS sequence"/>
</dbReference>
<dbReference type="EMBL" id="CAJOBS010009346">
    <property type="protein sequence ID" value="CAF4935332.1"/>
    <property type="molecule type" value="Genomic_DNA"/>
</dbReference>
<reference evidence="2" key="1">
    <citation type="submission" date="2021-02" db="EMBL/GenBank/DDBJ databases">
        <authorList>
            <person name="Nowell W R."/>
        </authorList>
    </citation>
    <scope>NUCLEOTIDE SEQUENCE</scope>
</reference>
<evidence type="ECO:0000313" key="3">
    <source>
        <dbReference type="Proteomes" id="UP000663838"/>
    </source>
</evidence>
<sequence length="99" mass="10886">MNHTHTIIPPISEEVIKEPNISEPNIEIPPVASNEPIIILEEIIINPIPVAVPTEPTIDNNLPSTVRNNSQIPVLSPVLNPTITRLPTSNLKPKGFYKT</sequence>
<dbReference type="AlphaFoldDB" id="A0A821X6I3"/>
<organism evidence="2 3">
    <name type="scientific">Rotaria socialis</name>
    <dbReference type="NCBI Taxonomy" id="392032"/>
    <lineage>
        <taxon>Eukaryota</taxon>
        <taxon>Metazoa</taxon>
        <taxon>Spiralia</taxon>
        <taxon>Gnathifera</taxon>
        <taxon>Rotifera</taxon>
        <taxon>Eurotatoria</taxon>
        <taxon>Bdelloidea</taxon>
        <taxon>Philodinida</taxon>
        <taxon>Philodinidae</taxon>
        <taxon>Rotaria</taxon>
    </lineage>
</organism>
<proteinExistence type="predicted"/>